<accession>A0A813UN60</accession>
<protein>
    <recommendedName>
        <fullName evidence="1">Protein kinase domain-containing protein</fullName>
    </recommendedName>
</protein>
<dbReference type="GO" id="GO:0004674">
    <property type="term" value="F:protein serine/threonine kinase activity"/>
    <property type="evidence" value="ECO:0007669"/>
    <property type="project" value="TreeGrafter"/>
</dbReference>
<organism evidence="2 3">
    <name type="scientific">Brachionus calyciflorus</name>
    <dbReference type="NCBI Taxonomy" id="104777"/>
    <lineage>
        <taxon>Eukaryota</taxon>
        <taxon>Metazoa</taxon>
        <taxon>Spiralia</taxon>
        <taxon>Gnathifera</taxon>
        <taxon>Rotifera</taxon>
        <taxon>Eurotatoria</taxon>
        <taxon>Monogononta</taxon>
        <taxon>Pseudotrocha</taxon>
        <taxon>Ploima</taxon>
        <taxon>Brachionidae</taxon>
        <taxon>Brachionus</taxon>
    </lineage>
</organism>
<evidence type="ECO:0000313" key="3">
    <source>
        <dbReference type="Proteomes" id="UP000663879"/>
    </source>
</evidence>
<gene>
    <name evidence="2" type="ORF">OXX778_LOCUS7673</name>
</gene>
<reference evidence="2" key="1">
    <citation type="submission" date="2021-02" db="EMBL/GenBank/DDBJ databases">
        <authorList>
            <person name="Nowell W R."/>
        </authorList>
    </citation>
    <scope>NUCLEOTIDE SEQUENCE</scope>
    <source>
        <strain evidence="2">Ploen Becks lab</strain>
    </source>
</reference>
<evidence type="ECO:0000313" key="2">
    <source>
        <dbReference type="EMBL" id="CAF0825015.1"/>
    </source>
</evidence>
<dbReference type="SMART" id="SM00220">
    <property type="entry name" value="S_TKc"/>
    <property type="match status" value="1"/>
</dbReference>
<comment type="caution">
    <text evidence="2">The sequence shown here is derived from an EMBL/GenBank/DDBJ whole genome shotgun (WGS) entry which is preliminary data.</text>
</comment>
<evidence type="ECO:0000259" key="1">
    <source>
        <dbReference type="PROSITE" id="PS50011"/>
    </source>
</evidence>
<dbReference type="OrthoDB" id="1668230at2759"/>
<sequence>MESNKRQWVLPPLKIKPILPPRKKYVSEPKLKFTNESKTDIFKASSVQNRKIIIKLNSIKFGNLIRENIQNTRMMYPSIYSSTLSLISSETPGVSNQFSELKLEKYKFIKILSKNSLLVELLGDTGELYIFKKLIFLSEDNQKNLEKFEKLKHISLNSIYEYISSKSIYYITSKYSNLSLENFNFSEFIIKYPNLSFIDMFKQCLNACQYLHENDILHANIKPSNFLLDTQGQIKVADYGYFNLTNNKINYLVKLMNDPIGRLYIPIETFRDFKYTNKSDLYAVAALFYQIITNKNFKYSFENVSYEELNDSLKNEAFSDCLISLLNNYDTERADCDQILLFVDFEKNLKILENFSTNSQLILKGDKKLVWKKFRTQSLEIKENLLKLKDIDHGNLIQVAFYLSINNNYYVCRDFIEDYVNLDVKLKLSNLTETILVDKWLAQILNGLSALNKLGIKHGNLKMTNILVKLDNDLIKLTDFGYLNFLNEDQEVICDIFDLGKVIYKCICLEDYSEDDSFLTGRFKESNFSENLKNCVVNMLSPNRDLRPNLSNLLDAIFNPIFTKLKLNSFKSISLHVKSQYLVPSENNFFAVTNYKKSKKVQNYFGYKIRVDKMTKEKLNLNLCQTQKLKCKCESESTRVTIPKIFCALTNGYILGCNSDYFYLINEQFLCVKLMCLIEILEEDKHTTLINRSNLRLNSESMVYDAGNSKLYLLVTVHMKFYFLNIFNCDLIKSQKEVQFSLSVIKMLHINILDTSKNQSKKMVVNENFIFISDQSTIRAFNKENLKYLFTLNCDVRTSNLVVEQAKYIGAFRSEVLNDQNELIEGDIQNLCVDSKGCLYVAFNYMIKCYDHNGQFLWKYKFSKSTLSGKITNVCFNKLDNLALIVQDDKNENSSRFLFFS</sequence>
<dbReference type="Pfam" id="PF00069">
    <property type="entry name" value="Pkinase"/>
    <property type="match status" value="2"/>
</dbReference>
<keyword evidence="3" id="KW-1185">Reference proteome</keyword>
<feature type="domain" description="Protein kinase" evidence="1">
    <location>
        <begin position="106"/>
        <end position="562"/>
    </location>
</feature>
<dbReference type="GO" id="GO:0005737">
    <property type="term" value="C:cytoplasm"/>
    <property type="evidence" value="ECO:0007669"/>
    <property type="project" value="TreeGrafter"/>
</dbReference>
<dbReference type="SUPFAM" id="SSF56112">
    <property type="entry name" value="Protein kinase-like (PK-like)"/>
    <property type="match status" value="2"/>
</dbReference>
<dbReference type="Proteomes" id="UP000663879">
    <property type="component" value="Unassembled WGS sequence"/>
</dbReference>
<dbReference type="AlphaFoldDB" id="A0A813UN60"/>
<name>A0A813UN60_9BILA</name>
<dbReference type="InterPro" id="IPR000719">
    <property type="entry name" value="Prot_kinase_dom"/>
</dbReference>
<dbReference type="PROSITE" id="PS50011">
    <property type="entry name" value="PROTEIN_KINASE_DOM"/>
    <property type="match status" value="1"/>
</dbReference>
<dbReference type="InterPro" id="IPR011009">
    <property type="entry name" value="Kinase-like_dom_sf"/>
</dbReference>
<dbReference type="GO" id="GO:0005524">
    <property type="term" value="F:ATP binding"/>
    <property type="evidence" value="ECO:0007669"/>
    <property type="project" value="InterPro"/>
</dbReference>
<proteinExistence type="predicted"/>
<dbReference type="PANTHER" id="PTHR24361:SF613">
    <property type="entry name" value="NUCLEAR RECEPTOR-BINDING PROTEIN-RELATED"/>
    <property type="match status" value="1"/>
</dbReference>
<dbReference type="Gene3D" id="1.10.510.10">
    <property type="entry name" value="Transferase(Phosphotransferase) domain 1"/>
    <property type="match status" value="2"/>
</dbReference>
<dbReference type="InterPro" id="IPR053235">
    <property type="entry name" value="Ser_Thr_kinase"/>
</dbReference>
<dbReference type="EMBL" id="CAJNOC010000995">
    <property type="protein sequence ID" value="CAF0825015.1"/>
    <property type="molecule type" value="Genomic_DNA"/>
</dbReference>
<dbReference type="PANTHER" id="PTHR24361">
    <property type="entry name" value="MITOGEN-ACTIVATED KINASE KINASE KINASE"/>
    <property type="match status" value="1"/>
</dbReference>